<reference evidence="1 2" key="1">
    <citation type="submission" date="2013-01" db="EMBL/GenBank/DDBJ databases">
        <authorList>
            <person name="Harkins D.M."/>
            <person name="Durkin A.S."/>
            <person name="Brinkac L.M."/>
            <person name="Haft D.H."/>
            <person name="Selengut J.D."/>
            <person name="Sanka R."/>
            <person name="DePew J."/>
            <person name="Purushe J."/>
            <person name="Whelen A.C."/>
            <person name="Vinetz J.M."/>
            <person name="Sutton G.G."/>
            <person name="Nierman W.C."/>
            <person name="Fouts D.E."/>
        </authorList>
    </citation>
    <scope>NUCLEOTIDE SEQUENCE [LARGE SCALE GENOMIC DNA]</scope>
    <source>
        <strain evidence="1 2">2001034031</strain>
    </source>
</reference>
<dbReference type="Proteomes" id="UP000012138">
    <property type="component" value="Unassembled WGS sequence"/>
</dbReference>
<dbReference type="EMBL" id="AKXB02000151">
    <property type="protein sequence ID" value="EMO87421.1"/>
    <property type="molecule type" value="Genomic_DNA"/>
</dbReference>
<name>M6Y624_9LEPT</name>
<evidence type="ECO:0000313" key="2">
    <source>
        <dbReference type="Proteomes" id="UP000012138"/>
    </source>
</evidence>
<comment type="caution">
    <text evidence="1">The sequence shown here is derived from an EMBL/GenBank/DDBJ whole genome shotgun (WGS) entry which is preliminary data.</text>
</comment>
<proteinExistence type="predicted"/>
<protein>
    <submittedName>
        <fullName evidence="1">Uncharacterized protein</fullName>
    </submittedName>
</protein>
<gene>
    <name evidence="1" type="ORF">LEP1GSC024_0915</name>
</gene>
<accession>M6Y624</accession>
<organism evidence="1 2">
    <name type="scientific">Leptospira noguchii str. 2001034031</name>
    <dbReference type="NCBI Taxonomy" id="1193053"/>
    <lineage>
        <taxon>Bacteria</taxon>
        <taxon>Pseudomonadati</taxon>
        <taxon>Spirochaetota</taxon>
        <taxon>Spirochaetia</taxon>
        <taxon>Leptospirales</taxon>
        <taxon>Leptospiraceae</taxon>
        <taxon>Leptospira</taxon>
    </lineage>
</organism>
<evidence type="ECO:0000313" key="1">
    <source>
        <dbReference type="EMBL" id="EMO87421.1"/>
    </source>
</evidence>
<dbReference type="AlphaFoldDB" id="M6Y624"/>
<sequence length="56" mass="6486">MLKKSDSIDVHWVLLSLLLWLNSVSRIYLKNILSLFKIPIPIILRRPLLVSIKSST</sequence>